<gene>
    <name evidence="2" type="ordered locus">LD85_0655</name>
</gene>
<feature type="transmembrane region" description="Helical" evidence="1">
    <location>
        <begin position="126"/>
        <end position="146"/>
    </location>
</feature>
<protein>
    <submittedName>
        <fullName evidence="2">Uncharacterized protein</fullName>
    </submittedName>
</protein>
<feature type="transmembrane region" description="Helical" evidence="1">
    <location>
        <begin position="28"/>
        <end position="47"/>
    </location>
</feature>
<dbReference type="HOGENOM" id="CLU_1357968_0_0_2"/>
<evidence type="ECO:0000313" key="3">
    <source>
        <dbReference type="Proteomes" id="UP000001404"/>
    </source>
</evidence>
<dbReference type="EMBL" id="CP001731">
    <property type="protein sequence ID" value="ADB86391.1"/>
    <property type="molecule type" value="Genomic_DNA"/>
</dbReference>
<dbReference type="AlphaFoldDB" id="D2PGY0"/>
<feature type="transmembrane region" description="Helical" evidence="1">
    <location>
        <begin position="158"/>
        <end position="175"/>
    </location>
</feature>
<evidence type="ECO:0000256" key="1">
    <source>
        <dbReference type="SAM" id="Phobius"/>
    </source>
</evidence>
<organism evidence="2 3">
    <name type="scientific">Saccharolobus islandicus (strain L.D.8.5 / Lassen #2)</name>
    <name type="common">Sulfolobus islandicus</name>
    <dbReference type="NCBI Taxonomy" id="425944"/>
    <lineage>
        <taxon>Archaea</taxon>
        <taxon>Thermoproteota</taxon>
        <taxon>Thermoprotei</taxon>
        <taxon>Sulfolobales</taxon>
        <taxon>Sulfolobaceae</taxon>
        <taxon>Saccharolobus</taxon>
    </lineage>
</organism>
<reference evidence="3" key="1">
    <citation type="journal article" date="2009" name="Proc. Natl. Acad. Sci. U.S.A.">
        <title>Biogeography of the Sulfolobus islandicus pan-genome.</title>
        <authorList>
            <person name="Reno M.L."/>
            <person name="Held N.L."/>
            <person name="Fields C.J."/>
            <person name="Burke P.V."/>
            <person name="Whitaker R.J."/>
        </authorList>
    </citation>
    <scope>NUCLEOTIDE SEQUENCE [LARGE SCALE GENOMIC DNA]</scope>
    <source>
        <strain evidence="3">L.D.8.5 / Lassen #2</strain>
    </source>
</reference>
<keyword evidence="1" id="KW-0472">Membrane</keyword>
<dbReference type="RefSeq" id="WP_012952427.1">
    <property type="nucleotide sequence ID" value="NC_013769.1"/>
</dbReference>
<dbReference type="Proteomes" id="UP000001404">
    <property type="component" value="Chromosome"/>
</dbReference>
<feature type="transmembrane region" description="Helical" evidence="1">
    <location>
        <begin position="101"/>
        <end position="120"/>
    </location>
</feature>
<keyword evidence="1" id="KW-1133">Transmembrane helix</keyword>
<accession>D2PGY0</accession>
<sequence length="205" mass="24212">MEYRELIRDSEKFARIIIMKKARRTLGIYYATWVIYSLVLALIYTLLSNIGINNSLVNGIIPFIAVIPFIYYTIGLFRGIRIDYLKLVKNKENDKIYKRINYIWVLLISQLIISFAIVTYLNIDLIYLVLSFYVYMLFVAYSLYRFLYSKYRLAEPRYYDMIAIIVLLLTPLNIVTSLFNAIFIVFDIVWLYASISSFLEVSAIE</sequence>
<proteinExistence type="predicted"/>
<keyword evidence="1" id="KW-0812">Transmembrane</keyword>
<feature type="transmembrane region" description="Helical" evidence="1">
    <location>
        <begin position="59"/>
        <end position="80"/>
    </location>
</feature>
<name>D2PGY0_SACI9</name>
<evidence type="ECO:0000313" key="2">
    <source>
        <dbReference type="EMBL" id="ADB86391.1"/>
    </source>
</evidence>
<dbReference type="KEGG" id="sii:LD85_0655"/>